<feature type="transmembrane region" description="Helical" evidence="1">
    <location>
        <begin position="372"/>
        <end position="389"/>
    </location>
</feature>
<dbReference type="PROSITE" id="PS50042">
    <property type="entry name" value="CNMP_BINDING_3"/>
    <property type="match status" value="1"/>
</dbReference>
<dbReference type="Pfam" id="PF00027">
    <property type="entry name" value="cNMP_binding"/>
    <property type="match status" value="1"/>
</dbReference>
<dbReference type="RefSeq" id="WP_003636903.1">
    <property type="nucleotide sequence ID" value="NC_013861.1"/>
</dbReference>
<feature type="transmembrane region" description="Helical" evidence="1">
    <location>
        <begin position="283"/>
        <end position="305"/>
    </location>
</feature>
<dbReference type="SUPFAM" id="SSF51206">
    <property type="entry name" value="cAMP-binding domain-like"/>
    <property type="match status" value="1"/>
</dbReference>
<dbReference type="STRING" id="661367.LLO_1897"/>
<dbReference type="GO" id="GO:0004175">
    <property type="term" value="F:endopeptidase activity"/>
    <property type="evidence" value="ECO:0007669"/>
    <property type="project" value="UniProtKB-ARBA"/>
</dbReference>
<dbReference type="Proteomes" id="UP000001060">
    <property type="component" value="Chromosome"/>
</dbReference>
<dbReference type="Gene3D" id="2.60.120.10">
    <property type="entry name" value="Jelly Rolls"/>
    <property type="match status" value="1"/>
</dbReference>
<keyword evidence="4" id="KW-1185">Reference proteome</keyword>
<feature type="domain" description="Cyclic nucleotide-binding" evidence="2">
    <location>
        <begin position="17"/>
        <end position="119"/>
    </location>
</feature>
<keyword evidence="1" id="KW-0472">Membrane</keyword>
<protein>
    <recommendedName>
        <fullName evidence="2">Cyclic nucleotide-binding domain-containing protein</fullName>
    </recommendedName>
</protein>
<dbReference type="Pfam" id="PF02517">
    <property type="entry name" value="Rce1-like"/>
    <property type="match status" value="1"/>
</dbReference>
<evidence type="ECO:0000313" key="4">
    <source>
        <dbReference type="Proteomes" id="UP000001060"/>
    </source>
</evidence>
<feature type="transmembrane region" description="Helical" evidence="1">
    <location>
        <begin position="232"/>
        <end position="253"/>
    </location>
</feature>
<keyword evidence="1" id="KW-1133">Transmembrane helix</keyword>
<feature type="transmembrane region" description="Helical" evidence="1">
    <location>
        <begin position="190"/>
        <end position="211"/>
    </location>
</feature>
<dbReference type="InterPro" id="IPR003675">
    <property type="entry name" value="Rce1/LyrA-like_dom"/>
</dbReference>
<dbReference type="OrthoDB" id="3525895at2"/>
<dbReference type="InterPro" id="IPR018490">
    <property type="entry name" value="cNMP-bd_dom_sf"/>
</dbReference>
<name>D3HTN1_LEGLN</name>
<evidence type="ECO:0000313" key="3">
    <source>
        <dbReference type="EMBL" id="CBJ12278.1"/>
    </source>
</evidence>
<reference evidence="3 4" key="1">
    <citation type="journal article" date="2010" name="PLoS Genet.">
        <title>Analysis of the Legionella longbeachae genome and transcriptome uncovers unique strategies to cause Legionnaires' disease.</title>
        <authorList>
            <person name="Cazalet C."/>
            <person name="Gomez-Valero L."/>
            <person name="Rusniok C."/>
            <person name="Lomma M."/>
            <person name="Dervins-Ravault D."/>
            <person name="Newton H."/>
            <person name="Sansom F."/>
            <person name="Jarraud S."/>
            <person name="Zidane N."/>
            <person name="Ma L."/>
            <person name="Bouchier C."/>
            <person name="Etienne J."/>
            <person name="Hartland E."/>
            <person name="Buchrieser C."/>
        </authorList>
    </citation>
    <scope>NUCLEOTIDE SEQUENCE [LARGE SCALE GENOMIC DNA]</scope>
    <source>
        <strain evidence="3 4">NSW150</strain>
    </source>
</reference>
<dbReference type="KEGG" id="llo:LLO_1897"/>
<dbReference type="GeneID" id="40926118"/>
<feature type="transmembrane region" description="Helical" evidence="1">
    <location>
        <begin position="158"/>
        <end position="178"/>
    </location>
</feature>
<dbReference type="GO" id="GO:0080120">
    <property type="term" value="P:CAAX-box protein maturation"/>
    <property type="evidence" value="ECO:0007669"/>
    <property type="project" value="UniProtKB-ARBA"/>
</dbReference>
<dbReference type="AlphaFoldDB" id="D3HTN1"/>
<dbReference type="eggNOG" id="COG1266">
    <property type="taxonomic scope" value="Bacteria"/>
</dbReference>
<dbReference type="HOGENOM" id="CLU_054178_0_0_6"/>
<dbReference type="InterPro" id="IPR014710">
    <property type="entry name" value="RmlC-like_jellyroll"/>
</dbReference>
<evidence type="ECO:0000256" key="1">
    <source>
        <dbReference type="SAM" id="Phobius"/>
    </source>
</evidence>
<dbReference type="InterPro" id="IPR000595">
    <property type="entry name" value="cNMP-bd_dom"/>
</dbReference>
<dbReference type="CDD" id="cd00038">
    <property type="entry name" value="CAP_ED"/>
    <property type="match status" value="1"/>
</dbReference>
<keyword evidence="1" id="KW-0812">Transmembrane</keyword>
<accession>D3HTN1</accession>
<dbReference type="PANTHER" id="PTHR23011">
    <property type="entry name" value="CYCLIC NUCLEOTIDE-BINDING DOMAIN CONTAINING PROTEIN"/>
    <property type="match status" value="1"/>
</dbReference>
<feature type="transmembrane region" description="Helical" evidence="1">
    <location>
        <begin position="326"/>
        <end position="342"/>
    </location>
</feature>
<proteinExistence type="predicted"/>
<dbReference type="SMART" id="SM00100">
    <property type="entry name" value="cNMP"/>
    <property type="match status" value="1"/>
</dbReference>
<feature type="transmembrane region" description="Helical" evidence="1">
    <location>
        <begin position="348"/>
        <end position="365"/>
    </location>
</feature>
<gene>
    <name evidence="3" type="ordered locus">LLO_1897</name>
</gene>
<dbReference type="EMBL" id="FN650140">
    <property type="protein sequence ID" value="CBJ12278.1"/>
    <property type="molecule type" value="Genomic_DNA"/>
</dbReference>
<dbReference type="PANTHER" id="PTHR23011:SF28">
    <property type="entry name" value="CYCLIC NUCLEOTIDE-BINDING DOMAIN CONTAINING PROTEIN"/>
    <property type="match status" value="1"/>
</dbReference>
<organism evidence="3 4">
    <name type="scientific">Legionella longbeachae serogroup 1 (strain NSW150)</name>
    <dbReference type="NCBI Taxonomy" id="661367"/>
    <lineage>
        <taxon>Bacteria</taxon>
        <taxon>Pseudomonadati</taxon>
        <taxon>Pseudomonadota</taxon>
        <taxon>Gammaproteobacteria</taxon>
        <taxon>Legionellales</taxon>
        <taxon>Legionellaceae</taxon>
        <taxon>Legionella</taxon>
    </lineage>
</organism>
<evidence type="ECO:0000259" key="2">
    <source>
        <dbReference type="PROSITE" id="PS50042"/>
    </source>
</evidence>
<sequence length="390" mass="44429">MEWNKEKIQILLQQHPLFSELQLDIIEQLAEQAQIRTLEPSQFLFKQGALDEDAFYLILSGETEVLQEKTTSVVLNVLKPGVVLGENAFWGERERLASIRAKTKSEYLVLLCHVVQHLLEKNYSSVTSFIRKLHAQTLKHLVDMNQSYEKSLEDQREAGYFIVSLVSFLSIYSVATPILQELATKIPTTYISTGLIIVGMLFLVTRMTYVGMPLSHIGITRSNLKKSLLQSFFLSLAIIALLIVLKMFLLYIAHLFGDKLSFYKSVQKNQLFYTYPERMFDKYGLVLSNADVIFFAVLYTIHAFFQELLARGSLQGMFTRFLPYKNNTVPSIVLASLIFSAAHVYHSTWAVGAVFVPGLLMGWLYSKQQNIFGVSLFHIMIGLGFFLFIG</sequence>